<gene>
    <name evidence="1" type="ORF">NEOLEDRAFT_275580</name>
</gene>
<sequence>MGPAWHRLTSAKRSPRTANWILIHGLSRCPLSILSMQTCSATVVHGSYPVVNIFTWLDSMVQAKSVHFLAFWFSLNYLYQLHGTSRRPFSRHLHLIYTVPMSRLGAWRTPTDRVIDVYTVELYLTRKRTLRALLVLVAVQSLIL</sequence>
<dbReference type="InParanoid" id="A0A165T5W1"/>
<keyword evidence="2" id="KW-1185">Reference proteome</keyword>
<dbReference type="AlphaFoldDB" id="A0A165T5W1"/>
<reference evidence="1 2" key="1">
    <citation type="journal article" date="2016" name="Mol. Biol. Evol.">
        <title>Comparative Genomics of Early-Diverging Mushroom-Forming Fungi Provides Insights into the Origins of Lignocellulose Decay Capabilities.</title>
        <authorList>
            <person name="Nagy L.G."/>
            <person name="Riley R."/>
            <person name="Tritt A."/>
            <person name="Adam C."/>
            <person name="Daum C."/>
            <person name="Floudas D."/>
            <person name="Sun H."/>
            <person name="Yadav J.S."/>
            <person name="Pangilinan J."/>
            <person name="Larsson K.H."/>
            <person name="Matsuura K."/>
            <person name="Barry K."/>
            <person name="Labutti K."/>
            <person name="Kuo R."/>
            <person name="Ohm R.A."/>
            <person name="Bhattacharya S.S."/>
            <person name="Shirouzu T."/>
            <person name="Yoshinaga Y."/>
            <person name="Martin F.M."/>
            <person name="Grigoriev I.V."/>
            <person name="Hibbett D.S."/>
        </authorList>
    </citation>
    <scope>NUCLEOTIDE SEQUENCE [LARGE SCALE GENOMIC DNA]</scope>
    <source>
        <strain evidence="1 2">HHB14362 ss-1</strain>
    </source>
</reference>
<dbReference type="Proteomes" id="UP000076761">
    <property type="component" value="Unassembled WGS sequence"/>
</dbReference>
<dbReference type="EMBL" id="KV425568">
    <property type="protein sequence ID" value="KZT26187.1"/>
    <property type="molecule type" value="Genomic_DNA"/>
</dbReference>
<evidence type="ECO:0000313" key="1">
    <source>
        <dbReference type="EMBL" id="KZT26187.1"/>
    </source>
</evidence>
<protein>
    <submittedName>
        <fullName evidence="1">Uncharacterized protein</fullName>
    </submittedName>
</protein>
<organism evidence="1 2">
    <name type="scientific">Neolentinus lepideus HHB14362 ss-1</name>
    <dbReference type="NCBI Taxonomy" id="1314782"/>
    <lineage>
        <taxon>Eukaryota</taxon>
        <taxon>Fungi</taxon>
        <taxon>Dikarya</taxon>
        <taxon>Basidiomycota</taxon>
        <taxon>Agaricomycotina</taxon>
        <taxon>Agaricomycetes</taxon>
        <taxon>Gloeophyllales</taxon>
        <taxon>Gloeophyllaceae</taxon>
        <taxon>Neolentinus</taxon>
    </lineage>
</organism>
<evidence type="ECO:0000313" key="2">
    <source>
        <dbReference type="Proteomes" id="UP000076761"/>
    </source>
</evidence>
<name>A0A165T5W1_9AGAM</name>
<proteinExistence type="predicted"/>
<accession>A0A165T5W1</accession>